<feature type="region of interest" description="Disordered" evidence="1">
    <location>
        <begin position="292"/>
        <end position="326"/>
    </location>
</feature>
<accession>A0A9J6DZ61</accession>
<dbReference type="AlphaFoldDB" id="A0A9J6DZ61"/>
<dbReference type="VEuPathDB" id="VectorBase:LOC119185017"/>
<name>A0A9J6DZ61_RHIMP</name>
<sequence length="500" mass="54295">MACLRASRQVMPSTWQKEPRPVTYCSKPRHRSCTQEWPADQAHRVPHLPPVHVPGQRDLRQPRACCPNLRSRPQERYFKAPGMKDEKLPTEKAPSNKKADSTAAILGTPAILQNWSPCQETEIQASSSNEDGYPEKTECELSLSPQKSDAASSDSSAITETSSPTSSSSWSHNTPAPCPNTSVEEGSPEQKELGSSSPLVTDDTGTPGKAALTTPQAEGEKQVFLSVPTTPLSRPSTQLYRYVNKSSASQETQPRPLARNSYVLGPPEEPFPSLPSIGAPNNTKLCEAQVPTTNTRQKSQEVQKPAVSTQKCTPPSQLPASPGSTSQLETVLYRPIARKNSFRSATQEAISAHLAAVEGAHRVQINYGRNVIADVVATGAPLAPLLAVSDICEISVRARQASTNTCSGVIHNIDPVATEEELRDNIASQLPVLQCTRSGRNVVIMHDSLERLLARARFEQRLEGGAQFQFWARLQQVGGGAVSDVTVLEEEEEEEEAETL</sequence>
<feature type="compositionally biased region" description="Polar residues" evidence="1">
    <location>
        <begin position="227"/>
        <end position="237"/>
    </location>
</feature>
<protein>
    <submittedName>
        <fullName evidence="2">Uncharacterized protein</fullName>
    </submittedName>
</protein>
<dbReference type="Proteomes" id="UP000821866">
    <property type="component" value="Chromosome 4"/>
</dbReference>
<evidence type="ECO:0000313" key="2">
    <source>
        <dbReference type="EMBL" id="KAH8027543.1"/>
    </source>
</evidence>
<reference evidence="2" key="1">
    <citation type="journal article" date="2020" name="Cell">
        <title>Large-Scale Comparative Analyses of Tick Genomes Elucidate Their Genetic Diversity and Vector Capacities.</title>
        <authorList>
            <consortium name="Tick Genome and Microbiome Consortium (TIGMIC)"/>
            <person name="Jia N."/>
            <person name="Wang J."/>
            <person name="Shi W."/>
            <person name="Du L."/>
            <person name="Sun Y."/>
            <person name="Zhan W."/>
            <person name="Jiang J.F."/>
            <person name="Wang Q."/>
            <person name="Zhang B."/>
            <person name="Ji P."/>
            <person name="Bell-Sakyi L."/>
            <person name="Cui X.M."/>
            <person name="Yuan T.T."/>
            <person name="Jiang B.G."/>
            <person name="Yang W.F."/>
            <person name="Lam T.T."/>
            <person name="Chang Q.C."/>
            <person name="Ding S.J."/>
            <person name="Wang X.J."/>
            <person name="Zhu J.G."/>
            <person name="Ruan X.D."/>
            <person name="Zhao L."/>
            <person name="Wei J.T."/>
            <person name="Ye R.Z."/>
            <person name="Que T.C."/>
            <person name="Du C.H."/>
            <person name="Zhou Y.H."/>
            <person name="Cheng J.X."/>
            <person name="Dai P.F."/>
            <person name="Guo W.B."/>
            <person name="Han X.H."/>
            <person name="Huang E.J."/>
            <person name="Li L.F."/>
            <person name="Wei W."/>
            <person name="Gao Y.C."/>
            <person name="Liu J.Z."/>
            <person name="Shao H.Z."/>
            <person name="Wang X."/>
            <person name="Wang C.C."/>
            <person name="Yang T.C."/>
            <person name="Huo Q.B."/>
            <person name="Li W."/>
            <person name="Chen H.Y."/>
            <person name="Chen S.E."/>
            <person name="Zhou L.G."/>
            <person name="Ni X.B."/>
            <person name="Tian J.H."/>
            <person name="Sheng Y."/>
            <person name="Liu T."/>
            <person name="Pan Y.S."/>
            <person name="Xia L.Y."/>
            <person name="Li J."/>
            <person name="Zhao F."/>
            <person name="Cao W.C."/>
        </authorList>
    </citation>
    <scope>NUCLEOTIDE SEQUENCE</scope>
    <source>
        <strain evidence="2">Rmic-2018</strain>
    </source>
</reference>
<proteinExistence type="predicted"/>
<evidence type="ECO:0000313" key="3">
    <source>
        <dbReference type="Proteomes" id="UP000821866"/>
    </source>
</evidence>
<feature type="compositionally biased region" description="Basic and acidic residues" evidence="1">
    <location>
        <begin position="72"/>
        <end position="90"/>
    </location>
</feature>
<feature type="region of interest" description="Disordered" evidence="1">
    <location>
        <begin position="119"/>
        <end position="237"/>
    </location>
</feature>
<reference evidence="2" key="2">
    <citation type="submission" date="2021-09" db="EMBL/GenBank/DDBJ databases">
        <authorList>
            <person name="Jia N."/>
            <person name="Wang J."/>
            <person name="Shi W."/>
            <person name="Du L."/>
            <person name="Sun Y."/>
            <person name="Zhan W."/>
            <person name="Jiang J."/>
            <person name="Wang Q."/>
            <person name="Zhang B."/>
            <person name="Ji P."/>
            <person name="Sakyi L.B."/>
            <person name="Cui X."/>
            <person name="Yuan T."/>
            <person name="Jiang B."/>
            <person name="Yang W."/>
            <person name="Lam T.T.-Y."/>
            <person name="Chang Q."/>
            <person name="Ding S."/>
            <person name="Wang X."/>
            <person name="Zhu J."/>
            <person name="Ruan X."/>
            <person name="Zhao L."/>
            <person name="Wei J."/>
            <person name="Que T."/>
            <person name="Du C."/>
            <person name="Cheng J."/>
            <person name="Dai P."/>
            <person name="Han X."/>
            <person name="Huang E."/>
            <person name="Gao Y."/>
            <person name="Liu J."/>
            <person name="Shao H."/>
            <person name="Ye R."/>
            <person name="Li L."/>
            <person name="Wei W."/>
            <person name="Wang X."/>
            <person name="Wang C."/>
            <person name="Huo Q."/>
            <person name="Li W."/>
            <person name="Guo W."/>
            <person name="Chen H."/>
            <person name="Chen S."/>
            <person name="Zhou L."/>
            <person name="Zhou L."/>
            <person name="Ni X."/>
            <person name="Tian J."/>
            <person name="Zhou Y."/>
            <person name="Sheng Y."/>
            <person name="Liu T."/>
            <person name="Pan Y."/>
            <person name="Xia L."/>
            <person name="Li J."/>
            <person name="Zhao F."/>
            <person name="Cao W."/>
        </authorList>
    </citation>
    <scope>NUCLEOTIDE SEQUENCE</scope>
    <source>
        <strain evidence="2">Rmic-2018</strain>
        <tissue evidence="2">Larvae</tissue>
    </source>
</reference>
<feature type="region of interest" description="Disordered" evidence="1">
    <location>
        <begin position="1"/>
        <end position="102"/>
    </location>
</feature>
<dbReference type="EMBL" id="JABSTU010000006">
    <property type="protein sequence ID" value="KAH8027543.1"/>
    <property type="molecule type" value="Genomic_DNA"/>
</dbReference>
<feature type="compositionally biased region" description="Polar residues" evidence="1">
    <location>
        <begin position="119"/>
        <end position="130"/>
    </location>
</feature>
<feature type="compositionally biased region" description="Low complexity" evidence="1">
    <location>
        <begin position="148"/>
        <end position="174"/>
    </location>
</feature>
<keyword evidence="3" id="KW-1185">Reference proteome</keyword>
<comment type="caution">
    <text evidence="2">The sequence shown here is derived from an EMBL/GenBank/DDBJ whole genome shotgun (WGS) entry which is preliminary data.</text>
</comment>
<gene>
    <name evidence="2" type="ORF">HPB51_007093</name>
</gene>
<evidence type="ECO:0000256" key="1">
    <source>
        <dbReference type="SAM" id="MobiDB-lite"/>
    </source>
</evidence>
<organism evidence="2 3">
    <name type="scientific">Rhipicephalus microplus</name>
    <name type="common">Cattle tick</name>
    <name type="synonym">Boophilus microplus</name>
    <dbReference type="NCBI Taxonomy" id="6941"/>
    <lineage>
        <taxon>Eukaryota</taxon>
        <taxon>Metazoa</taxon>
        <taxon>Ecdysozoa</taxon>
        <taxon>Arthropoda</taxon>
        <taxon>Chelicerata</taxon>
        <taxon>Arachnida</taxon>
        <taxon>Acari</taxon>
        <taxon>Parasitiformes</taxon>
        <taxon>Ixodida</taxon>
        <taxon>Ixodoidea</taxon>
        <taxon>Ixodidae</taxon>
        <taxon>Rhipicephalinae</taxon>
        <taxon>Rhipicephalus</taxon>
        <taxon>Boophilus</taxon>
    </lineage>
</organism>